<accession>A0A811MZ60</accession>
<proteinExistence type="predicted"/>
<dbReference type="Proteomes" id="UP000604825">
    <property type="component" value="Unassembled WGS sequence"/>
</dbReference>
<gene>
    <name evidence="1" type="ORF">NCGR_LOCUS10143</name>
</gene>
<dbReference type="EMBL" id="CAJGYO010000002">
    <property type="protein sequence ID" value="CAD6214858.1"/>
    <property type="molecule type" value="Genomic_DNA"/>
</dbReference>
<comment type="caution">
    <text evidence="1">The sequence shown here is derived from an EMBL/GenBank/DDBJ whole genome shotgun (WGS) entry which is preliminary data.</text>
</comment>
<organism evidence="1 2">
    <name type="scientific">Miscanthus lutarioriparius</name>
    <dbReference type="NCBI Taxonomy" id="422564"/>
    <lineage>
        <taxon>Eukaryota</taxon>
        <taxon>Viridiplantae</taxon>
        <taxon>Streptophyta</taxon>
        <taxon>Embryophyta</taxon>
        <taxon>Tracheophyta</taxon>
        <taxon>Spermatophyta</taxon>
        <taxon>Magnoliopsida</taxon>
        <taxon>Liliopsida</taxon>
        <taxon>Poales</taxon>
        <taxon>Poaceae</taxon>
        <taxon>PACMAD clade</taxon>
        <taxon>Panicoideae</taxon>
        <taxon>Andropogonodae</taxon>
        <taxon>Andropogoneae</taxon>
        <taxon>Saccharinae</taxon>
        <taxon>Miscanthus</taxon>
    </lineage>
</organism>
<dbReference type="AlphaFoldDB" id="A0A811MZ60"/>
<sequence>MADKSIAPPAVPDLWNPYNFASTSVTLPSCGQDAGRHPALVPMVLEAALLCDPMIVEVEVDPMEVTSNQVDHAGITIDQGGMEVPPSTPTKAHSMAMLLAHCIVVGPQAEAANGTTMGGV</sequence>
<protein>
    <submittedName>
        <fullName evidence="1">Uncharacterized protein</fullName>
    </submittedName>
</protein>
<reference evidence="1" key="1">
    <citation type="submission" date="2020-10" db="EMBL/GenBank/DDBJ databases">
        <authorList>
            <person name="Han B."/>
            <person name="Lu T."/>
            <person name="Zhao Q."/>
            <person name="Huang X."/>
            <person name="Zhao Y."/>
        </authorList>
    </citation>
    <scope>NUCLEOTIDE SEQUENCE</scope>
</reference>
<evidence type="ECO:0000313" key="1">
    <source>
        <dbReference type="EMBL" id="CAD6214858.1"/>
    </source>
</evidence>
<evidence type="ECO:0000313" key="2">
    <source>
        <dbReference type="Proteomes" id="UP000604825"/>
    </source>
</evidence>
<name>A0A811MZ60_9POAL</name>
<keyword evidence="2" id="KW-1185">Reference proteome</keyword>